<accession>A0ABR3UNF9</accession>
<evidence type="ECO:0000256" key="8">
    <source>
        <dbReference type="ARBA" id="ARBA00023277"/>
    </source>
</evidence>
<dbReference type="SUPFAM" id="SSF57016">
    <property type="entry name" value="Plant lectins/antimicrobial peptides"/>
    <property type="match status" value="1"/>
</dbReference>
<protein>
    <recommendedName>
        <fullName evidence="3">chitinase</fullName>
        <ecNumber evidence="3">3.2.1.14</ecNumber>
    </recommendedName>
</protein>
<feature type="domain" description="LysM" evidence="13">
    <location>
        <begin position="227"/>
        <end position="272"/>
    </location>
</feature>
<keyword evidence="10" id="KW-0624">Polysaccharide degradation</keyword>
<evidence type="ECO:0000256" key="2">
    <source>
        <dbReference type="ARBA" id="ARBA00008682"/>
    </source>
</evidence>
<evidence type="ECO:0000313" key="15">
    <source>
        <dbReference type="EMBL" id="KAL1797978.1"/>
    </source>
</evidence>
<dbReference type="InterPro" id="IPR011583">
    <property type="entry name" value="Chitinase_II/V-like_cat"/>
</dbReference>
<feature type="domain" description="LysM" evidence="13">
    <location>
        <begin position="295"/>
        <end position="344"/>
    </location>
</feature>
<proteinExistence type="inferred from homology"/>
<comment type="catalytic activity">
    <reaction evidence="1">
        <text>Random endo-hydrolysis of N-acetyl-beta-D-glucosaminide (1-&gt;4)-beta-linkages in chitin and chitodextrins.</text>
        <dbReference type="EC" id="3.2.1.14"/>
    </reaction>
</comment>
<comment type="caution">
    <text evidence="15">The sequence shown here is derived from an EMBL/GenBank/DDBJ whole genome shotgun (WGS) entry which is preliminary data.</text>
</comment>
<evidence type="ECO:0000256" key="6">
    <source>
        <dbReference type="ARBA" id="ARBA00023024"/>
    </source>
</evidence>
<evidence type="ECO:0000256" key="5">
    <source>
        <dbReference type="ARBA" id="ARBA00022801"/>
    </source>
</evidence>
<dbReference type="Pfam" id="PF00704">
    <property type="entry name" value="Glyco_hydro_18"/>
    <property type="match status" value="1"/>
</dbReference>
<dbReference type="Gene3D" id="3.20.20.80">
    <property type="entry name" value="Glycosidases"/>
    <property type="match status" value="1"/>
</dbReference>
<dbReference type="InterPro" id="IPR001579">
    <property type="entry name" value="Glyco_hydro_18_chit_AS"/>
</dbReference>
<dbReference type="InterPro" id="IPR029070">
    <property type="entry name" value="Chitinase_insertion_sf"/>
</dbReference>
<keyword evidence="16" id="KW-1185">Reference proteome</keyword>
<dbReference type="Gene3D" id="3.10.50.10">
    <property type="match status" value="1"/>
</dbReference>
<dbReference type="SUPFAM" id="SSF51445">
    <property type="entry name" value="(Trans)glycosidases"/>
    <property type="match status" value="1"/>
</dbReference>
<dbReference type="SMART" id="SM00636">
    <property type="entry name" value="Glyco_18"/>
    <property type="match status" value="1"/>
</dbReference>
<dbReference type="Gene3D" id="3.10.350.10">
    <property type="entry name" value="LysM domain"/>
    <property type="match status" value="2"/>
</dbReference>
<keyword evidence="8" id="KW-0119">Carbohydrate metabolism</keyword>
<dbReference type="CDD" id="cd00118">
    <property type="entry name" value="LysM"/>
    <property type="match status" value="1"/>
</dbReference>
<keyword evidence="9 11" id="KW-0326">Glycosidase</keyword>
<evidence type="ECO:0000256" key="12">
    <source>
        <dbReference type="SAM" id="MobiDB-lite"/>
    </source>
</evidence>
<dbReference type="InterPro" id="IPR017853">
    <property type="entry name" value="GH"/>
</dbReference>
<dbReference type="Proteomes" id="UP001578633">
    <property type="component" value="Chromosome 3"/>
</dbReference>
<dbReference type="InterPro" id="IPR001223">
    <property type="entry name" value="Glyco_hydro18_cat"/>
</dbReference>
<dbReference type="CDD" id="cd00035">
    <property type="entry name" value="ChtBD1"/>
    <property type="match status" value="1"/>
</dbReference>
<evidence type="ECO:0000256" key="4">
    <source>
        <dbReference type="ARBA" id="ARBA00022669"/>
    </source>
</evidence>
<dbReference type="SUPFAM" id="SSF54106">
    <property type="entry name" value="LysM domain"/>
    <property type="match status" value="1"/>
</dbReference>
<dbReference type="InterPro" id="IPR053214">
    <property type="entry name" value="LysM12-like"/>
</dbReference>
<dbReference type="InterPro" id="IPR036779">
    <property type="entry name" value="LysM_dom_sf"/>
</dbReference>
<dbReference type="PROSITE" id="PS01095">
    <property type="entry name" value="GH18_1"/>
    <property type="match status" value="1"/>
</dbReference>
<dbReference type="RefSeq" id="XP_069308562.1">
    <property type="nucleotide sequence ID" value="XM_069450804.1"/>
</dbReference>
<evidence type="ECO:0000256" key="11">
    <source>
        <dbReference type="RuleBase" id="RU000489"/>
    </source>
</evidence>
<evidence type="ECO:0000256" key="1">
    <source>
        <dbReference type="ARBA" id="ARBA00000822"/>
    </source>
</evidence>
<dbReference type="PANTHER" id="PTHR47700">
    <property type="entry name" value="V CHITINASE, PUTATIVE (AFU_ORTHOLOGUE AFUA_6G13720)-RELATED"/>
    <property type="match status" value="1"/>
</dbReference>
<feature type="region of interest" description="Disordered" evidence="12">
    <location>
        <begin position="1092"/>
        <end position="1148"/>
    </location>
</feature>
<evidence type="ECO:0000256" key="3">
    <source>
        <dbReference type="ARBA" id="ARBA00012729"/>
    </source>
</evidence>
<organism evidence="15 16">
    <name type="scientific">Alternaria dauci</name>
    <dbReference type="NCBI Taxonomy" id="48095"/>
    <lineage>
        <taxon>Eukaryota</taxon>
        <taxon>Fungi</taxon>
        <taxon>Dikarya</taxon>
        <taxon>Ascomycota</taxon>
        <taxon>Pezizomycotina</taxon>
        <taxon>Dothideomycetes</taxon>
        <taxon>Pleosporomycetidae</taxon>
        <taxon>Pleosporales</taxon>
        <taxon>Pleosporineae</taxon>
        <taxon>Pleosporaceae</taxon>
        <taxon>Alternaria</taxon>
        <taxon>Alternaria sect. Porri</taxon>
    </lineage>
</organism>
<dbReference type="PROSITE" id="PS51910">
    <property type="entry name" value="GH18_2"/>
    <property type="match status" value="1"/>
</dbReference>
<name>A0ABR3UNF9_9PLEO</name>
<dbReference type="PANTHER" id="PTHR47700:SF2">
    <property type="entry name" value="CHITINASE"/>
    <property type="match status" value="1"/>
</dbReference>
<dbReference type="PROSITE" id="PS51782">
    <property type="entry name" value="LYSM"/>
    <property type="match status" value="2"/>
</dbReference>
<reference evidence="15 16" key="1">
    <citation type="submission" date="2024-09" db="EMBL/GenBank/DDBJ databases">
        <title>T2T genomes of carrot and Alternaria dauci and their utility for understanding host-pathogen interaction during carrot leaf blight disease.</title>
        <authorList>
            <person name="Liu W."/>
            <person name="Xu S."/>
            <person name="Ou C."/>
            <person name="Liu X."/>
            <person name="Zhuang F."/>
            <person name="Deng X.W."/>
        </authorList>
    </citation>
    <scope>NUCLEOTIDE SEQUENCE [LARGE SCALE GENOMIC DNA]</scope>
    <source>
        <strain evidence="15 16">A2016</strain>
    </source>
</reference>
<dbReference type="InterPro" id="IPR018392">
    <property type="entry name" value="LysM"/>
</dbReference>
<evidence type="ECO:0000259" key="14">
    <source>
        <dbReference type="PROSITE" id="PS51910"/>
    </source>
</evidence>
<keyword evidence="4" id="KW-0147">Chitin-binding</keyword>
<gene>
    <name evidence="15" type="ORF">ACET3X_004584</name>
</gene>
<evidence type="ECO:0000259" key="13">
    <source>
        <dbReference type="PROSITE" id="PS51782"/>
    </source>
</evidence>
<evidence type="ECO:0000256" key="7">
    <source>
        <dbReference type="ARBA" id="ARBA00023026"/>
    </source>
</evidence>
<sequence>MSSVSLPAAAPTISVENPKKADELYQSSLEVAPACARIGTKSQSELQVSTNSGSSGDAGKALALLEGMRTYFAAEDNCDENFLFAYYNGTVASMYMGAGIVKQSAETTLGVLSEQLRDEGSVGNRTVAQICGNGRSSERILGIAIDHSNNLAAVQEAALNWSKGQCSAQSGLQPVATVPFSIMEVTSGNMTNATLNANWTISHGSTEEGSSNLTSRSNSLDKRAICRYIEVIPGDGCGTLVSRCAISDADFYKFNPKANLCSSLQAGDYVCCSAGDPYTKPTVPKPLPNADGTCATHLIADQDDCSKLSTRYGVTVNEIEKWNKGKTWAWTECKDMLLGYNLCVSDGKAPLPPPQAGTACGPLVPGTKPPASGQSLADLNPCPLNACCSNWGFCGVFPGHCDIHAPDGGGPGTKLKGFQNTCVSNCGNEIKQNSAPPAKYSRVGYYESYNFNRECLWLSSKNANTDGSYTHMHWGFADIDPNTWKPIITDPDKQWEDFKKLNLKRIVSFGGWAYSTEPATYNIIRRAIIDNRETFARNLAQFAKDEGIDGIDIDWEYPGAPDIMVNGSPIGKETDGQNYLRFLTVLKSYLGPDKSVSIAAPASYWYLKAFPIQKISDVIDYIVYMTYDLHGQWDYGNPNSFDQCDSGKCIRSHVNLTETTNVLSMITKAGVANNKVFVGEASYGRSFHMASEGCWGPMCDFTGSRTQSDAKPGRCTASGGYLAYAEITEILRQGQNVQVFHDDDSSSDIMIYDGDYVSYMTPDKKEERRETWRGLNFAGTIDWAVDLQSFGDEDIDTPAERPESGEGCVGGEDISLNSGELCEFTCLLGFCPESQCHCTERGDLVPDRDVKEGDYRAIEAVDVDINRLCNFACKRGYCPTTICEMKPKIIFDEEELAEVNDGDEVRRENDENCAVWKDPARRDASAMQCYDYCKPQVEAAKAEGRTTNYGCIGFWPGAKEIPWQKPPGTSYWVAGGKCSCDNWVLNEIADTVLEAMPMIAQIGCYIIMQSLKTVLDVGLQFVPGVGKILDAGLDMATTAAQMASYLYAEDDKPEDAFNWWLSPCGGTDLVPDEIKKAFEILSTVADGVSSFKQPKNLKKGSGKKGDDGNPDDQSTPRAPKRTSNGKAKCSIPTAKKERRMGDGKNTIRKLTCDKNDQTVTNDEIVVSLVYAQNAQKSEHKVACPAAAKQACYHYSSAIQANRAWATLTCPPEAATTAHRFHGVATNSWSDQHKGDGWQNNNYYKSLKDVDNNGCEKDEFPPAYLLRPNDPAFVQGGRNMNGQAVRFLPRKDNGAGGRLWKGVCFRPLVEELSEADMKKGIANDNNKKTVVVRKDATETHAILTVDKRPEFIFNSWPQAPPPPAGHANWGDSGLAANPCWHQARQAQDPGFAILTFDPWYQVNPGPYDYRAAYVQGSNGS</sequence>
<dbReference type="Gene3D" id="3.30.60.10">
    <property type="entry name" value="Endochitinase-like"/>
    <property type="match status" value="1"/>
</dbReference>
<keyword evidence="7" id="KW-0843">Virulence</keyword>
<dbReference type="InterPro" id="IPR001002">
    <property type="entry name" value="Chitin-bd_1"/>
</dbReference>
<keyword evidence="5 11" id="KW-0378">Hydrolase</keyword>
<dbReference type="SUPFAM" id="SSF54556">
    <property type="entry name" value="Chitinase insertion domain"/>
    <property type="match status" value="1"/>
</dbReference>
<dbReference type="InterPro" id="IPR036861">
    <property type="entry name" value="Endochitinase-like_sf"/>
</dbReference>
<dbReference type="EMBL" id="JBHGVX010000003">
    <property type="protein sequence ID" value="KAL1797978.1"/>
    <property type="molecule type" value="Genomic_DNA"/>
</dbReference>
<feature type="domain" description="GH18" evidence="14">
    <location>
        <begin position="440"/>
        <end position="806"/>
    </location>
</feature>
<dbReference type="GeneID" id="96084906"/>
<dbReference type="Pfam" id="PF00187">
    <property type="entry name" value="Chitin_bind_1"/>
    <property type="match status" value="1"/>
</dbReference>
<evidence type="ECO:0000256" key="9">
    <source>
        <dbReference type="ARBA" id="ARBA00023295"/>
    </source>
</evidence>
<dbReference type="EC" id="3.2.1.14" evidence="3"/>
<evidence type="ECO:0000313" key="16">
    <source>
        <dbReference type="Proteomes" id="UP001578633"/>
    </source>
</evidence>
<keyword evidence="6" id="KW-0146">Chitin degradation</keyword>
<dbReference type="CDD" id="cd02878">
    <property type="entry name" value="GH18_zymocin_alpha"/>
    <property type="match status" value="1"/>
</dbReference>
<evidence type="ECO:0000256" key="10">
    <source>
        <dbReference type="ARBA" id="ARBA00023326"/>
    </source>
</evidence>
<comment type="similarity">
    <text evidence="2">Belongs to the glycosyl hydrolase 18 family. Chitinase class V subfamily.</text>
</comment>